<dbReference type="EMBL" id="BMJT01000004">
    <property type="protein sequence ID" value="GGG21004.1"/>
    <property type="molecule type" value="Genomic_DNA"/>
</dbReference>
<evidence type="ECO:0000256" key="9">
    <source>
        <dbReference type="PIRSR" id="PIRSR600715-1"/>
    </source>
</evidence>
<keyword evidence="6 7" id="KW-0472">Membrane</keyword>
<keyword evidence="7" id="KW-0961">Cell wall biogenesis/degradation</keyword>
<gene>
    <name evidence="7 10" type="primary">mraY</name>
    <name evidence="10" type="ORF">GCM10007425_14320</name>
</gene>
<comment type="function">
    <text evidence="7">Catalyzes the initial step of the lipid cycle reactions in the biosynthesis of the cell wall peptidoglycan: transfers peptidoglycan precursor phospho-MurNAc-pentapeptide from UDP-MurNAc-pentapeptide onto the lipid carrier undecaprenyl phosphate, yielding undecaprenyl-pyrophosphoryl-MurNAc-pentapeptide, known as lipid I.</text>
</comment>
<comment type="similarity">
    <text evidence="2 7">Belongs to the glycosyltransferase 4 family. MraY subfamily.</text>
</comment>
<dbReference type="InterPro" id="IPR018480">
    <property type="entry name" value="PNAcMuramoyl-5peptid_Trfase_CS"/>
</dbReference>
<keyword evidence="5 7" id="KW-1133">Transmembrane helix</keyword>
<feature type="transmembrane region" description="Helical" evidence="7">
    <location>
        <begin position="180"/>
        <end position="198"/>
    </location>
</feature>
<feature type="transmembrane region" description="Helical" evidence="7">
    <location>
        <begin position="6"/>
        <end position="29"/>
    </location>
</feature>
<dbReference type="GO" id="GO:0046872">
    <property type="term" value="F:metal ion binding"/>
    <property type="evidence" value="ECO:0007669"/>
    <property type="project" value="UniProtKB-KW"/>
</dbReference>
<feature type="transmembrane region" description="Helical" evidence="7">
    <location>
        <begin position="253"/>
        <end position="276"/>
    </location>
</feature>
<evidence type="ECO:0000256" key="7">
    <source>
        <dbReference type="HAMAP-Rule" id="MF_00038"/>
    </source>
</evidence>
<evidence type="ECO:0000256" key="8">
    <source>
        <dbReference type="NCBIfam" id="TIGR00445"/>
    </source>
</evidence>
<feature type="binding site" evidence="9">
    <location>
        <position position="232"/>
    </location>
    <ligand>
        <name>Mg(2+)</name>
        <dbReference type="ChEBI" id="CHEBI:18420"/>
    </ligand>
</feature>
<dbReference type="InterPro" id="IPR000715">
    <property type="entry name" value="Glycosyl_transferase_4"/>
</dbReference>
<evidence type="ECO:0000313" key="10">
    <source>
        <dbReference type="EMBL" id="GGG21004.1"/>
    </source>
</evidence>
<dbReference type="GO" id="GO:0009252">
    <property type="term" value="P:peptidoglycan biosynthetic process"/>
    <property type="evidence" value="ECO:0007669"/>
    <property type="project" value="UniProtKB-UniRule"/>
</dbReference>
<dbReference type="Pfam" id="PF10555">
    <property type="entry name" value="MraY_sig1"/>
    <property type="match status" value="1"/>
</dbReference>
<dbReference type="GO" id="GO:0005886">
    <property type="term" value="C:plasma membrane"/>
    <property type="evidence" value="ECO:0007669"/>
    <property type="project" value="UniProtKB-SubCell"/>
</dbReference>
<keyword evidence="7" id="KW-1003">Cell membrane</keyword>
<protein>
    <recommendedName>
        <fullName evidence="7 8">Phospho-N-acetylmuramoyl-pentapeptide-transferase</fullName>
        <ecNumber evidence="7 8">2.7.8.13</ecNumber>
    </recommendedName>
    <alternativeName>
        <fullName evidence="7">UDP-MurNAc-pentapeptide phosphotransferase</fullName>
    </alternativeName>
</protein>
<keyword evidence="7" id="KW-0132">Cell division</keyword>
<feature type="transmembrane region" description="Helical" evidence="7">
    <location>
        <begin position="78"/>
        <end position="98"/>
    </location>
</feature>
<dbReference type="PROSITE" id="PS01348">
    <property type="entry name" value="MRAY_2"/>
    <property type="match status" value="1"/>
</dbReference>
<dbReference type="NCBIfam" id="TIGR00445">
    <property type="entry name" value="mraY"/>
    <property type="match status" value="1"/>
</dbReference>
<dbReference type="HAMAP" id="MF_00038">
    <property type="entry name" value="MraY"/>
    <property type="match status" value="1"/>
</dbReference>
<dbReference type="CDD" id="cd06852">
    <property type="entry name" value="GT_MraY"/>
    <property type="match status" value="1"/>
</dbReference>
<dbReference type="GO" id="GO:0051301">
    <property type="term" value="P:cell division"/>
    <property type="evidence" value="ECO:0007669"/>
    <property type="project" value="UniProtKB-KW"/>
</dbReference>
<evidence type="ECO:0000256" key="6">
    <source>
        <dbReference type="ARBA" id="ARBA00023136"/>
    </source>
</evidence>
<dbReference type="GO" id="GO:0008360">
    <property type="term" value="P:regulation of cell shape"/>
    <property type="evidence" value="ECO:0007669"/>
    <property type="project" value="UniProtKB-KW"/>
</dbReference>
<feature type="transmembrane region" description="Helical" evidence="7">
    <location>
        <begin position="303"/>
        <end position="321"/>
    </location>
</feature>
<comment type="pathway">
    <text evidence="7">Cell wall biogenesis; peptidoglycan biosynthesis.</text>
</comment>
<comment type="catalytic activity">
    <reaction evidence="7">
        <text>UDP-N-acetyl-alpha-D-muramoyl-L-alanyl-gamma-D-glutamyl-meso-2,6-diaminopimeloyl-D-alanyl-D-alanine + di-trans,octa-cis-undecaprenyl phosphate = di-trans,octa-cis-undecaprenyl diphospho-N-acetyl-alpha-D-muramoyl-L-alanyl-D-glutamyl-meso-2,6-diaminopimeloyl-D-alanyl-D-alanine + UMP</text>
        <dbReference type="Rhea" id="RHEA:28386"/>
        <dbReference type="ChEBI" id="CHEBI:57865"/>
        <dbReference type="ChEBI" id="CHEBI:60392"/>
        <dbReference type="ChEBI" id="CHEBI:61386"/>
        <dbReference type="ChEBI" id="CHEBI:61387"/>
        <dbReference type="EC" id="2.7.8.13"/>
    </reaction>
</comment>
<evidence type="ECO:0000256" key="3">
    <source>
        <dbReference type="ARBA" id="ARBA00022679"/>
    </source>
</evidence>
<accession>A0A917G3D3</accession>
<keyword evidence="7 9" id="KW-0460">Magnesium</keyword>
<name>A0A917G3D3_9BACI</name>
<dbReference type="GO" id="GO:0008963">
    <property type="term" value="F:phospho-N-acetylmuramoyl-pentapeptide-transferase activity"/>
    <property type="evidence" value="ECO:0007669"/>
    <property type="project" value="UniProtKB-UniRule"/>
</dbReference>
<keyword evidence="7 9" id="KW-0479">Metal-binding</keyword>
<dbReference type="PROSITE" id="PS01347">
    <property type="entry name" value="MRAY_1"/>
    <property type="match status" value="1"/>
</dbReference>
<dbReference type="PANTHER" id="PTHR22926:SF5">
    <property type="entry name" value="PHOSPHO-N-ACETYLMURAMOYL-PENTAPEPTIDE-TRANSFERASE HOMOLOG"/>
    <property type="match status" value="1"/>
</dbReference>
<evidence type="ECO:0000313" key="11">
    <source>
        <dbReference type="Proteomes" id="UP000616608"/>
    </source>
</evidence>
<proteinExistence type="inferred from homology"/>
<comment type="subcellular location">
    <subcellularLocation>
        <location evidence="7">Cell membrane</location>
        <topology evidence="7">Multi-pass membrane protein</topology>
    </subcellularLocation>
    <subcellularLocation>
        <location evidence="1">Membrane</location>
        <topology evidence="1">Multi-pass membrane protein</topology>
    </subcellularLocation>
</comment>
<comment type="caution">
    <text evidence="10">The sequence shown here is derived from an EMBL/GenBank/DDBJ whole genome shotgun (WGS) entry which is preliminary data.</text>
</comment>
<evidence type="ECO:0000256" key="1">
    <source>
        <dbReference type="ARBA" id="ARBA00004141"/>
    </source>
</evidence>
<feature type="binding site" evidence="9">
    <location>
        <position position="172"/>
    </location>
    <ligand>
        <name>Mg(2+)</name>
        <dbReference type="ChEBI" id="CHEBI:18420"/>
    </ligand>
</feature>
<keyword evidence="11" id="KW-1185">Reference proteome</keyword>
<evidence type="ECO:0000256" key="4">
    <source>
        <dbReference type="ARBA" id="ARBA00022692"/>
    </source>
</evidence>
<reference evidence="10" key="2">
    <citation type="submission" date="2020-09" db="EMBL/GenBank/DDBJ databases">
        <authorList>
            <person name="Sun Q."/>
            <person name="Zhou Y."/>
        </authorList>
    </citation>
    <scope>NUCLEOTIDE SEQUENCE</scope>
    <source>
        <strain evidence="10">CGMCC 1.15760</strain>
    </source>
</reference>
<dbReference type="AlphaFoldDB" id="A0A917G3D3"/>
<dbReference type="EC" id="2.7.8.13" evidence="7 8"/>
<keyword evidence="7" id="KW-0131">Cell cycle</keyword>
<keyword evidence="7" id="KW-0573">Peptidoglycan synthesis</keyword>
<comment type="cofactor">
    <cofactor evidence="7 9">
        <name>Mg(2+)</name>
        <dbReference type="ChEBI" id="CHEBI:18420"/>
    </cofactor>
</comment>
<evidence type="ECO:0000256" key="2">
    <source>
        <dbReference type="ARBA" id="ARBA00005583"/>
    </source>
</evidence>
<feature type="transmembrane region" description="Helical" evidence="7">
    <location>
        <begin position="204"/>
        <end position="221"/>
    </location>
</feature>
<dbReference type="Proteomes" id="UP000616608">
    <property type="component" value="Unassembled WGS sequence"/>
</dbReference>
<reference evidence="10" key="1">
    <citation type="journal article" date="2014" name="Int. J. Syst. Evol. Microbiol.">
        <title>Complete genome sequence of Corynebacterium casei LMG S-19264T (=DSM 44701T), isolated from a smear-ripened cheese.</title>
        <authorList>
            <consortium name="US DOE Joint Genome Institute (JGI-PGF)"/>
            <person name="Walter F."/>
            <person name="Albersmeier A."/>
            <person name="Kalinowski J."/>
            <person name="Ruckert C."/>
        </authorList>
    </citation>
    <scope>NUCLEOTIDE SEQUENCE</scope>
    <source>
        <strain evidence="10">CGMCC 1.15760</strain>
    </source>
</reference>
<dbReference type="PANTHER" id="PTHR22926">
    <property type="entry name" value="PHOSPHO-N-ACETYLMURAMOYL-PENTAPEPTIDE-TRANSFERASE"/>
    <property type="match status" value="1"/>
</dbReference>
<dbReference type="Pfam" id="PF00953">
    <property type="entry name" value="Glycos_transf_4"/>
    <property type="match status" value="1"/>
</dbReference>
<feature type="transmembrane region" description="Helical" evidence="7">
    <location>
        <begin position="50"/>
        <end position="72"/>
    </location>
</feature>
<keyword evidence="3 7" id="KW-0808">Transferase</keyword>
<feature type="transmembrane region" description="Helical" evidence="7">
    <location>
        <begin position="152"/>
        <end position="173"/>
    </location>
</feature>
<feature type="transmembrane region" description="Helical" evidence="7">
    <location>
        <begin position="110"/>
        <end position="132"/>
    </location>
</feature>
<organism evidence="10 11">
    <name type="scientific">Lysinibacillus alkalisoli</name>
    <dbReference type="NCBI Taxonomy" id="1911548"/>
    <lineage>
        <taxon>Bacteria</taxon>
        <taxon>Bacillati</taxon>
        <taxon>Bacillota</taxon>
        <taxon>Bacilli</taxon>
        <taxon>Bacillales</taxon>
        <taxon>Bacillaceae</taxon>
        <taxon>Lysinibacillus</taxon>
    </lineage>
</organism>
<sequence>MMTVGEIVITILVAIVITAILAPIGIPILRRLKFGQSIREEGPQSHMKKAGTPTMGGLIFLISIVVVTIVLGLMMNHFTTQTTILLLVFAGFGVIGFLDDGLKVIFKRNLGLTSLQKLIGQIIIAIIAYLLLRGNDFDTTVTIPLTNFDVDLGMLYVAFLIFWLVGFSNAVNLTDGLDGLVSGLSTIAFAAYGVIALYQQQADVALFAFTVAGAMFAFLLFNKNPAKVFMGDTGSLALGGAIAMLSVVTKTELLLLIIGLVFVIETLSVILQVGSFKLRGKRIFKMSPLHHHYELSGWSEWKVVIVFWTVGLLVSVIGVLMEVM</sequence>
<keyword evidence="4 7" id="KW-0812">Transmembrane</keyword>
<keyword evidence="7" id="KW-0133">Cell shape</keyword>
<evidence type="ECO:0000256" key="5">
    <source>
        <dbReference type="ARBA" id="ARBA00022989"/>
    </source>
</evidence>
<dbReference type="GO" id="GO:0071555">
    <property type="term" value="P:cell wall organization"/>
    <property type="evidence" value="ECO:0007669"/>
    <property type="project" value="UniProtKB-KW"/>
</dbReference>
<dbReference type="InterPro" id="IPR003524">
    <property type="entry name" value="PNAcMuramoyl-5peptid_Trfase"/>
</dbReference>